<keyword evidence="3" id="KW-1185">Reference proteome</keyword>
<gene>
    <name evidence="2" type="ORF">Aglo03_21600</name>
</gene>
<sequence>MLSGNRKPASPKDRALGAELRKLRNAAGMSLAAVCEVLNWKESTLSRVERGQRSLSPESVMALALIYKTSHEQRESLIARAKEVPTLGWWDKPPAGVPSELGALAAYESEAIRSTNWSPTVLPGLLQVPEYAEATLHGWEVPANEIEVRLMARHERQAALDRPGLEYTAYIGEAALRNQLCVGEAFLGQLRRLVQMSRRDHITLRIVDKPTVLAVSAWYLMEFDYVGPTVLIEHYDSSTFLFDGLAKPYIEAKRWLSRHALSVEASRARLLAEIDRVQDGG</sequence>
<dbReference type="InterPro" id="IPR001387">
    <property type="entry name" value="Cro/C1-type_HTH"/>
</dbReference>
<dbReference type="PROSITE" id="PS50943">
    <property type="entry name" value="HTH_CROC1"/>
    <property type="match status" value="1"/>
</dbReference>
<evidence type="ECO:0000259" key="1">
    <source>
        <dbReference type="PROSITE" id="PS50943"/>
    </source>
</evidence>
<dbReference type="Pfam" id="PF13560">
    <property type="entry name" value="HTH_31"/>
    <property type="match status" value="1"/>
</dbReference>
<protein>
    <recommendedName>
        <fullName evidence="1">HTH cro/C1-type domain-containing protein</fullName>
    </recommendedName>
</protein>
<feature type="domain" description="HTH cro/C1-type" evidence="1">
    <location>
        <begin position="20"/>
        <end position="74"/>
    </location>
</feature>
<reference evidence="2" key="1">
    <citation type="submission" date="2023-02" db="EMBL/GenBank/DDBJ databases">
        <title>Actinokineospora globicatena NBRC 15670.</title>
        <authorList>
            <person name="Ichikawa N."/>
            <person name="Sato H."/>
            <person name="Tonouchi N."/>
        </authorList>
    </citation>
    <scope>NUCLEOTIDE SEQUENCE</scope>
    <source>
        <strain evidence="2">NBRC 15670</strain>
    </source>
</reference>
<dbReference type="CDD" id="cd00093">
    <property type="entry name" value="HTH_XRE"/>
    <property type="match status" value="1"/>
</dbReference>
<dbReference type="GO" id="GO:0003677">
    <property type="term" value="F:DNA binding"/>
    <property type="evidence" value="ECO:0007669"/>
    <property type="project" value="InterPro"/>
</dbReference>
<dbReference type="InterPro" id="IPR010982">
    <property type="entry name" value="Lambda_DNA-bd_dom_sf"/>
</dbReference>
<dbReference type="SUPFAM" id="SSF47413">
    <property type="entry name" value="lambda repressor-like DNA-binding domains"/>
    <property type="match status" value="1"/>
</dbReference>
<dbReference type="RefSeq" id="WP_285610014.1">
    <property type="nucleotide sequence ID" value="NZ_BSSD01000002.1"/>
</dbReference>
<accession>A0A9W6QMR2</accession>
<dbReference type="InterPro" id="IPR043917">
    <property type="entry name" value="DUF5753"/>
</dbReference>
<dbReference type="Proteomes" id="UP001165042">
    <property type="component" value="Unassembled WGS sequence"/>
</dbReference>
<evidence type="ECO:0000313" key="2">
    <source>
        <dbReference type="EMBL" id="GLW91344.1"/>
    </source>
</evidence>
<dbReference type="AlphaFoldDB" id="A0A9W6QMR2"/>
<name>A0A9W6QMR2_9PSEU</name>
<dbReference type="SMART" id="SM00530">
    <property type="entry name" value="HTH_XRE"/>
    <property type="match status" value="1"/>
</dbReference>
<dbReference type="Gene3D" id="1.10.260.40">
    <property type="entry name" value="lambda repressor-like DNA-binding domains"/>
    <property type="match status" value="1"/>
</dbReference>
<proteinExistence type="predicted"/>
<organism evidence="2 3">
    <name type="scientific">Actinokineospora globicatena</name>
    <dbReference type="NCBI Taxonomy" id="103729"/>
    <lineage>
        <taxon>Bacteria</taxon>
        <taxon>Bacillati</taxon>
        <taxon>Actinomycetota</taxon>
        <taxon>Actinomycetes</taxon>
        <taxon>Pseudonocardiales</taxon>
        <taxon>Pseudonocardiaceae</taxon>
        <taxon>Actinokineospora</taxon>
    </lineage>
</organism>
<dbReference type="EMBL" id="BSSD01000002">
    <property type="protein sequence ID" value="GLW91344.1"/>
    <property type="molecule type" value="Genomic_DNA"/>
</dbReference>
<dbReference type="Pfam" id="PF19054">
    <property type="entry name" value="DUF5753"/>
    <property type="match status" value="1"/>
</dbReference>
<comment type="caution">
    <text evidence="2">The sequence shown here is derived from an EMBL/GenBank/DDBJ whole genome shotgun (WGS) entry which is preliminary data.</text>
</comment>
<evidence type="ECO:0000313" key="3">
    <source>
        <dbReference type="Proteomes" id="UP001165042"/>
    </source>
</evidence>